<dbReference type="GO" id="GO:0005634">
    <property type="term" value="C:nucleus"/>
    <property type="evidence" value="ECO:0007669"/>
    <property type="project" value="TreeGrafter"/>
</dbReference>
<dbReference type="SMART" id="SM00478">
    <property type="entry name" value="ENDO3c"/>
    <property type="match status" value="1"/>
</dbReference>
<dbReference type="InterPro" id="IPR003265">
    <property type="entry name" value="HhH-GPD_domain"/>
</dbReference>
<dbReference type="GO" id="GO:0032993">
    <property type="term" value="C:protein-DNA complex"/>
    <property type="evidence" value="ECO:0007669"/>
    <property type="project" value="TreeGrafter"/>
</dbReference>
<feature type="domain" description="HhH-GPD" evidence="5">
    <location>
        <begin position="152"/>
        <end position="322"/>
    </location>
</feature>
<dbReference type="PANTHER" id="PTHR43003">
    <property type="entry name" value="DNA-3-METHYLADENINE GLYCOSYLASE"/>
    <property type="match status" value="1"/>
</dbReference>
<dbReference type="AlphaFoldDB" id="A0AAD5PCT3"/>
<name>A0AAD5PCT3_9FUNG</name>
<evidence type="ECO:0000313" key="7">
    <source>
        <dbReference type="Proteomes" id="UP001209540"/>
    </source>
</evidence>
<sequence>MLPRKSPRISKLPKTNYYAKTEIQNKTSVATPKRKRAAPKKSLLEPEKKVAKHKPTAATTVTDKKHAYTAENTGKDLAPPAAAPSVADPIDVVDKVAVDRSFDVHEAFAHLKKVDKKLNKLITNDDIEEFIKRRVQQTDSSNPFRDLASSIIYQQISGKVAQAIRTRFVKLFAEEQKIKVPEVITGHFSWFPTAEMVLKKTPEELRTVGLSNRKAQYILDLSQKFKDNHIDADKLHKMTDDEIRELLIQVKGIGHWTVDMYLMMDLGHPDILPTTDLGIRKGVAKHFGLKNNLPLPDQMEKLTDHWRPYRSVGSWYMWRLLDIKTAAD</sequence>
<dbReference type="Gene3D" id="1.10.340.30">
    <property type="entry name" value="Hypothetical protein, domain 2"/>
    <property type="match status" value="1"/>
</dbReference>
<keyword evidence="2" id="KW-0227">DNA damage</keyword>
<gene>
    <name evidence="6" type="ORF">BDA99DRAFT_572670</name>
</gene>
<dbReference type="InterPro" id="IPR051912">
    <property type="entry name" value="Alkylbase_DNA_Glycosylase/TA"/>
</dbReference>
<evidence type="ECO:0000256" key="1">
    <source>
        <dbReference type="ARBA" id="ARBA00010817"/>
    </source>
</evidence>
<keyword evidence="7" id="KW-1185">Reference proteome</keyword>
<dbReference type="SUPFAM" id="SSF48150">
    <property type="entry name" value="DNA-glycosylase"/>
    <property type="match status" value="1"/>
</dbReference>
<dbReference type="EMBL" id="JAIXMP010000016">
    <property type="protein sequence ID" value="KAI9260587.1"/>
    <property type="molecule type" value="Genomic_DNA"/>
</dbReference>
<dbReference type="FunFam" id="1.10.340.30:FF:000004">
    <property type="entry name" value="DNA-3-methyladenine glycosylase II"/>
    <property type="match status" value="1"/>
</dbReference>
<dbReference type="GO" id="GO:0006307">
    <property type="term" value="P:DNA alkylation repair"/>
    <property type="evidence" value="ECO:0007669"/>
    <property type="project" value="TreeGrafter"/>
</dbReference>
<dbReference type="InterPro" id="IPR011257">
    <property type="entry name" value="DNA_glycosylase"/>
</dbReference>
<dbReference type="Proteomes" id="UP001209540">
    <property type="component" value="Unassembled WGS sequence"/>
</dbReference>
<organism evidence="6 7">
    <name type="scientific">Phascolomyces articulosus</name>
    <dbReference type="NCBI Taxonomy" id="60185"/>
    <lineage>
        <taxon>Eukaryota</taxon>
        <taxon>Fungi</taxon>
        <taxon>Fungi incertae sedis</taxon>
        <taxon>Mucoromycota</taxon>
        <taxon>Mucoromycotina</taxon>
        <taxon>Mucoromycetes</taxon>
        <taxon>Mucorales</taxon>
        <taxon>Lichtheimiaceae</taxon>
        <taxon>Phascolomyces</taxon>
    </lineage>
</organism>
<proteinExistence type="inferred from homology"/>
<evidence type="ECO:0000313" key="6">
    <source>
        <dbReference type="EMBL" id="KAI9260587.1"/>
    </source>
</evidence>
<feature type="region of interest" description="Disordered" evidence="4">
    <location>
        <begin position="1"/>
        <end position="57"/>
    </location>
</feature>
<comment type="similarity">
    <text evidence="1">Belongs to the alkylbase DNA glycosidase AlkA family.</text>
</comment>
<reference evidence="6" key="2">
    <citation type="submission" date="2023-02" db="EMBL/GenBank/DDBJ databases">
        <authorList>
            <consortium name="DOE Joint Genome Institute"/>
            <person name="Mondo S.J."/>
            <person name="Chang Y."/>
            <person name="Wang Y."/>
            <person name="Ahrendt S."/>
            <person name="Andreopoulos W."/>
            <person name="Barry K."/>
            <person name="Beard J."/>
            <person name="Benny G.L."/>
            <person name="Blankenship S."/>
            <person name="Bonito G."/>
            <person name="Cuomo C."/>
            <person name="Desiro A."/>
            <person name="Gervers K.A."/>
            <person name="Hundley H."/>
            <person name="Kuo A."/>
            <person name="LaButti K."/>
            <person name="Lang B.F."/>
            <person name="Lipzen A."/>
            <person name="O'Donnell K."/>
            <person name="Pangilinan J."/>
            <person name="Reynolds N."/>
            <person name="Sandor L."/>
            <person name="Smith M.W."/>
            <person name="Tsang A."/>
            <person name="Grigoriev I.V."/>
            <person name="Stajich J.E."/>
            <person name="Spatafora J.W."/>
        </authorList>
    </citation>
    <scope>NUCLEOTIDE SEQUENCE</scope>
    <source>
        <strain evidence="6">RSA 2281</strain>
    </source>
</reference>
<dbReference type="CDD" id="cd00056">
    <property type="entry name" value="ENDO3c"/>
    <property type="match status" value="1"/>
</dbReference>
<dbReference type="Gene3D" id="1.10.1670.40">
    <property type="match status" value="1"/>
</dbReference>
<dbReference type="GO" id="GO:0043916">
    <property type="term" value="F:DNA-7-methylguanine glycosylase activity"/>
    <property type="evidence" value="ECO:0007669"/>
    <property type="project" value="TreeGrafter"/>
</dbReference>
<dbReference type="Pfam" id="PF00730">
    <property type="entry name" value="HhH-GPD"/>
    <property type="match status" value="1"/>
</dbReference>
<dbReference type="GO" id="GO:0006285">
    <property type="term" value="P:base-excision repair, AP site formation"/>
    <property type="evidence" value="ECO:0007669"/>
    <property type="project" value="TreeGrafter"/>
</dbReference>
<dbReference type="PANTHER" id="PTHR43003:SF5">
    <property type="entry name" value="DNA-3-METHYLADENINE GLYCOSYLASE"/>
    <property type="match status" value="1"/>
</dbReference>
<dbReference type="GO" id="GO:0008725">
    <property type="term" value="F:DNA-3-methyladenine glycosylase activity"/>
    <property type="evidence" value="ECO:0007669"/>
    <property type="project" value="TreeGrafter"/>
</dbReference>
<dbReference type="GO" id="GO:0032131">
    <property type="term" value="F:alkylated DNA binding"/>
    <property type="evidence" value="ECO:0007669"/>
    <property type="project" value="TreeGrafter"/>
</dbReference>
<evidence type="ECO:0000259" key="5">
    <source>
        <dbReference type="SMART" id="SM00478"/>
    </source>
</evidence>
<reference evidence="6" key="1">
    <citation type="journal article" date="2022" name="IScience">
        <title>Evolution of zygomycete secretomes and the origins of terrestrial fungal ecologies.</title>
        <authorList>
            <person name="Chang Y."/>
            <person name="Wang Y."/>
            <person name="Mondo S."/>
            <person name="Ahrendt S."/>
            <person name="Andreopoulos W."/>
            <person name="Barry K."/>
            <person name="Beard J."/>
            <person name="Benny G.L."/>
            <person name="Blankenship S."/>
            <person name="Bonito G."/>
            <person name="Cuomo C."/>
            <person name="Desiro A."/>
            <person name="Gervers K.A."/>
            <person name="Hundley H."/>
            <person name="Kuo A."/>
            <person name="LaButti K."/>
            <person name="Lang B.F."/>
            <person name="Lipzen A."/>
            <person name="O'Donnell K."/>
            <person name="Pangilinan J."/>
            <person name="Reynolds N."/>
            <person name="Sandor L."/>
            <person name="Smith M.E."/>
            <person name="Tsang A."/>
            <person name="Grigoriev I.V."/>
            <person name="Stajich J.E."/>
            <person name="Spatafora J.W."/>
        </authorList>
    </citation>
    <scope>NUCLEOTIDE SEQUENCE</scope>
    <source>
        <strain evidence="6">RSA 2281</strain>
    </source>
</reference>
<keyword evidence="3" id="KW-0234">DNA repair</keyword>
<comment type="caution">
    <text evidence="6">The sequence shown here is derived from an EMBL/GenBank/DDBJ whole genome shotgun (WGS) entry which is preliminary data.</text>
</comment>
<evidence type="ECO:0000256" key="3">
    <source>
        <dbReference type="ARBA" id="ARBA00023204"/>
    </source>
</evidence>
<evidence type="ECO:0000256" key="2">
    <source>
        <dbReference type="ARBA" id="ARBA00022763"/>
    </source>
</evidence>
<evidence type="ECO:0000256" key="4">
    <source>
        <dbReference type="SAM" id="MobiDB-lite"/>
    </source>
</evidence>
<accession>A0AAD5PCT3</accession>
<protein>
    <submittedName>
        <fullName evidence="6">DNA glycosylase</fullName>
    </submittedName>
</protein>